<keyword evidence="2" id="KW-1185">Reference proteome</keyword>
<accession>A0ABP3XV40</accession>
<evidence type="ECO:0000313" key="1">
    <source>
        <dbReference type="EMBL" id="GAA0872265.1"/>
    </source>
</evidence>
<evidence type="ECO:0000313" key="2">
    <source>
        <dbReference type="Proteomes" id="UP001500507"/>
    </source>
</evidence>
<sequence length="373" mass="43794">MNKYMLLGVLVFTLVSCDSKTKEEVKNEVDNLFSFENKIPVQNDWLLLKKSYEDKNEDQFMKQFPSSFITFMDYFGWNEIENNPNPLYDVSIDYINYWFSNLSKKEHKKYEDKLIGIAMNGSWQADAVNYFQYNMIEYLKRENAFTLINKINEEDAKSVLFFLFDGPHPKRDNSFEKGLNSEKKELLDNIFDQNFLNNTIHTNQTIETVYELSYYKKSDSYFSKDIDVNKDGNPDIVISNKRLEGNELLFFDSKVNPSKLILKSINFSEDGGYTIDTIEPLDKDGVLKIITYSAGGDTFAEHYIDFINNRWMLTKTIYINEVSTEKETTIYRCVIQQNLEMSELSNTEYAKKIKQLPAQDIRKEKCEVSVREN</sequence>
<proteinExistence type="predicted"/>
<organism evidence="1 2">
    <name type="scientific">Gangjinia marincola</name>
    <dbReference type="NCBI Taxonomy" id="578463"/>
    <lineage>
        <taxon>Bacteria</taxon>
        <taxon>Pseudomonadati</taxon>
        <taxon>Bacteroidota</taxon>
        <taxon>Flavobacteriia</taxon>
        <taxon>Flavobacteriales</taxon>
        <taxon>Flavobacteriaceae</taxon>
        <taxon>Gangjinia</taxon>
    </lineage>
</organism>
<gene>
    <name evidence="1" type="ORF">GCM10009117_14120</name>
</gene>
<reference evidence="2" key="1">
    <citation type="journal article" date="2019" name="Int. J. Syst. Evol. Microbiol.">
        <title>The Global Catalogue of Microorganisms (GCM) 10K type strain sequencing project: providing services to taxonomists for standard genome sequencing and annotation.</title>
        <authorList>
            <consortium name="The Broad Institute Genomics Platform"/>
            <consortium name="The Broad Institute Genome Sequencing Center for Infectious Disease"/>
            <person name="Wu L."/>
            <person name="Ma J."/>
        </authorList>
    </citation>
    <scope>NUCLEOTIDE SEQUENCE [LARGE SCALE GENOMIC DNA]</scope>
    <source>
        <strain evidence="2">JCM 16082</strain>
    </source>
</reference>
<evidence type="ECO:0008006" key="3">
    <source>
        <dbReference type="Google" id="ProtNLM"/>
    </source>
</evidence>
<dbReference type="Proteomes" id="UP001500507">
    <property type="component" value="Unassembled WGS sequence"/>
</dbReference>
<dbReference type="PROSITE" id="PS51257">
    <property type="entry name" value="PROKAR_LIPOPROTEIN"/>
    <property type="match status" value="1"/>
</dbReference>
<dbReference type="EMBL" id="BAAAFG010000014">
    <property type="protein sequence ID" value="GAA0872265.1"/>
    <property type="molecule type" value="Genomic_DNA"/>
</dbReference>
<name>A0ABP3XV40_9FLAO</name>
<dbReference type="RefSeq" id="WP_343765301.1">
    <property type="nucleotide sequence ID" value="NZ_BAAAFG010000014.1"/>
</dbReference>
<comment type="caution">
    <text evidence="1">The sequence shown here is derived from an EMBL/GenBank/DDBJ whole genome shotgun (WGS) entry which is preliminary data.</text>
</comment>
<protein>
    <recommendedName>
        <fullName evidence="3">Lipoprotein</fullName>
    </recommendedName>
</protein>